<sequence length="369" mass="41305">MPHNRPKNSSPIPEVAWDSGLKEMNKTWKGAVACLGVAVFFVMTIGIIYWQVVDQPNKNWILKGRASGLFWERKAHSLILQTLSEEKTLLVINMGSFPDVEVPFVKNLCSLNKSEFCYTWEAMADLKISLEASRASTTECYYFNWTPLHCQVKLKDCFSMENVSWYGGPSVSHQFWPLNHVSTKSQPFIISNLSQTPDGYGSVLERYFLGSTGVTVMSASDIPLSLSIERDHQFCLESTPGADMAFLQYTVCASKGIISAHLEVGSQFSGQPRKLPDSGLLRLTVWRYYGEADSAAKMERGLRAFFSRLQTHRLGEGLIMLSEHSTMLLHHTVCGFVEGVGKLPCDGAEFPGPVLIPQIFWSPAFHLNF</sequence>
<accession>A0A8D2IWU3</accession>
<dbReference type="AlphaFoldDB" id="A0A8D2IWU3"/>
<reference evidence="2" key="1">
    <citation type="submission" date="2025-08" db="UniProtKB">
        <authorList>
            <consortium name="Ensembl"/>
        </authorList>
    </citation>
    <scope>IDENTIFICATION</scope>
</reference>
<keyword evidence="1" id="KW-0812">Transmembrane</keyword>
<evidence type="ECO:0000256" key="1">
    <source>
        <dbReference type="SAM" id="Phobius"/>
    </source>
</evidence>
<keyword evidence="1" id="KW-0472">Membrane</keyword>
<keyword evidence="1" id="KW-1133">Transmembrane helix</keyword>
<dbReference type="Ensembl" id="ENSVKKT00000006106.1">
    <property type="protein sequence ID" value="ENSVKKP00000005946.1"/>
    <property type="gene ID" value="ENSVKKG00000004328.1"/>
</dbReference>
<dbReference type="OMA" id="YTWEAMA"/>
<keyword evidence="3" id="KW-1185">Reference proteome</keyword>
<protein>
    <submittedName>
        <fullName evidence="2">Uncharacterized protein</fullName>
    </submittedName>
</protein>
<name>A0A8D2IWU3_VARKO</name>
<proteinExistence type="predicted"/>
<dbReference type="PANTHER" id="PTHR43053:SF6">
    <property type="entry name" value="SITS-BINDING PROTEIN"/>
    <property type="match status" value="1"/>
</dbReference>
<organism evidence="2 3">
    <name type="scientific">Varanus komodoensis</name>
    <name type="common">Komodo dragon</name>
    <dbReference type="NCBI Taxonomy" id="61221"/>
    <lineage>
        <taxon>Eukaryota</taxon>
        <taxon>Metazoa</taxon>
        <taxon>Chordata</taxon>
        <taxon>Craniata</taxon>
        <taxon>Vertebrata</taxon>
        <taxon>Euteleostomi</taxon>
        <taxon>Lepidosauria</taxon>
        <taxon>Squamata</taxon>
        <taxon>Bifurcata</taxon>
        <taxon>Unidentata</taxon>
        <taxon>Episquamata</taxon>
        <taxon>Toxicofera</taxon>
        <taxon>Anguimorpha</taxon>
        <taxon>Paleoanguimorpha</taxon>
        <taxon>Varanoidea</taxon>
        <taxon>Varanidae</taxon>
        <taxon>Varanus</taxon>
    </lineage>
</organism>
<evidence type="ECO:0000313" key="2">
    <source>
        <dbReference type="Ensembl" id="ENSVKKP00000005946.1"/>
    </source>
</evidence>
<evidence type="ECO:0000313" key="3">
    <source>
        <dbReference type="Proteomes" id="UP000694545"/>
    </source>
</evidence>
<reference evidence="2" key="2">
    <citation type="submission" date="2025-09" db="UniProtKB">
        <authorList>
            <consortium name="Ensembl"/>
        </authorList>
    </citation>
    <scope>IDENTIFICATION</scope>
</reference>
<dbReference type="Proteomes" id="UP000694545">
    <property type="component" value="Unplaced"/>
</dbReference>
<dbReference type="InterPro" id="IPR050985">
    <property type="entry name" value="Alpha-glycosidase_related"/>
</dbReference>
<dbReference type="PANTHER" id="PTHR43053">
    <property type="entry name" value="GLYCOSIDASE FAMILY 31"/>
    <property type="match status" value="1"/>
</dbReference>
<feature type="transmembrane region" description="Helical" evidence="1">
    <location>
        <begin position="30"/>
        <end position="50"/>
    </location>
</feature>